<dbReference type="InParanoid" id="A0A1B7MWW8"/>
<accession>A0A1B7MWW8</accession>
<proteinExistence type="predicted"/>
<gene>
    <name evidence="1" type="ORF">K503DRAFT_771833</name>
</gene>
<dbReference type="EMBL" id="KV448372">
    <property type="protein sequence ID" value="OAX37103.1"/>
    <property type="molecule type" value="Genomic_DNA"/>
</dbReference>
<dbReference type="Proteomes" id="UP000092154">
    <property type="component" value="Unassembled WGS sequence"/>
</dbReference>
<sequence>MDAASDTFTQSATPQKADSSIVVGNPTAALVFKIDPMNNLGEYTMKAGFKPLMD</sequence>
<keyword evidence="2" id="KW-1185">Reference proteome</keyword>
<evidence type="ECO:0000313" key="1">
    <source>
        <dbReference type="EMBL" id="OAX37103.1"/>
    </source>
</evidence>
<protein>
    <submittedName>
        <fullName evidence="1">Uncharacterized protein</fullName>
    </submittedName>
</protein>
<name>A0A1B7MWW8_9AGAM</name>
<evidence type="ECO:0000313" key="2">
    <source>
        <dbReference type="Proteomes" id="UP000092154"/>
    </source>
</evidence>
<feature type="non-terminal residue" evidence="1">
    <location>
        <position position="54"/>
    </location>
</feature>
<dbReference type="AlphaFoldDB" id="A0A1B7MWW8"/>
<reference evidence="1 2" key="1">
    <citation type="submission" date="2016-06" db="EMBL/GenBank/DDBJ databases">
        <title>Comparative genomics of the ectomycorrhizal sister species Rhizopogon vinicolor and Rhizopogon vesiculosus (Basidiomycota: Boletales) reveals a divergence of the mating type B locus.</title>
        <authorList>
            <consortium name="DOE Joint Genome Institute"/>
            <person name="Mujic A.B."/>
            <person name="Kuo A."/>
            <person name="Tritt A."/>
            <person name="Lipzen A."/>
            <person name="Chen C."/>
            <person name="Johnson J."/>
            <person name="Sharma A."/>
            <person name="Barry K."/>
            <person name="Grigoriev I.V."/>
            <person name="Spatafora J.W."/>
        </authorList>
    </citation>
    <scope>NUCLEOTIDE SEQUENCE [LARGE SCALE GENOMIC DNA]</scope>
    <source>
        <strain evidence="1 2">AM-OR11-026</strain>
    </source>
</reference>
<organism evidence="1 2">
    <name type="scientific">Rhizopogon vinicolor AM-OR11-026</name>
    <dbReference type="NCBI Taxonomy" id="1314800"/>
    <lineage>
        <taxon>Eukaryota</taxon>
        <taxon>Fungi</taxon>
        <taxon>Dikarya</taxon>
        <taxon>Basidiomycota</taxon>
        <taxon>Agaricomycotina</taxon>
        <taxon>Agaricomycetes</taxon>
        <taxon>Agaricomycetidae</taxon>
        <taxon>Boletales</taxon>
        <taxon>Suillineae</taxon>
        <taxon>Rhizopogonaceae</taxon>
        <taxon>Rhizopogon</taxon>
    </lineage>
</organism>